<organism evidence="8 9">
    <name type="scientific">Endobacter medicaginis</name>
    <dbReference type="NCBI Taxonomy" id="1181271"/>
    <lineage>
        <taxon>Bacteria</taxon>
        <taxon>Pseudomonadati</taxon>
        <taxon>Pseudomonadota</taxon>
        <taxon>Alphaproteobacteria</taxon>
        <taxon>Acetobacterales</taxon>
        <taxon>Acetobacteraceae</taxon>
        <taxon>Endobacter</taxon>
    </lineage>
</organism>
<evidence type="ECO:0000256" key="3">
    <source>
        <dbReference type="ARBA" id="ARBA00022840"/>
    </source>
</evidence>
<dbReference type="PROSITE" id="PS51733">
    <property type="entry name" value="BPL_LPL_CATALYTIC"/>
    <property type="match status" value="1"/>
</dbReference>
<dbReference type="PANTHER" id="PTHR12835:SF5">
    <property type="entry name" value="BIOTIN--PROTEIN LIGASE"/>
    <property type="match status" value="1"/>
</dbReference>
<keyword evidence="4" id="KW-0092">Biotin</keyword>
<keyword evidence="1 8" id="KW-0436">Ligase</keyword>
<dbReference type="NCBIfam" id="TIGR00121">
    <property type="entry name" value="birA_ligase"/>
    <property type="match status" value="1"/>
</dbReference>
<dbReference type="Pfam" id="PF02237">
    <property type="entry name" value="BPL_C"/>
    <property type="match status" value="1"/>
</dbReference>
<evidence type="ECO:0000256" key="6">
    <source>
        <dbReference type="ARBA" id="ARBA00047846"/>
    </source>
</evidence>
<dbReference type="SUPFAM" id="SSF50037">
    <property type="entry name" value="C-terminal domain of transcriptional repressors"/>
    <property type="match status" value="1"/>
</dbReference>
<dbReference type="InterPro" id="IPR004408">
    <property type="entry name" value="Biotin_CoA_COase_ligase"/>
</dbReference>
<reference evidence="8 9" key="1">
    <citation type="submission" date="2020-08" db="EMBL/GenBank/DDBJ databases">
        <title>Genomic Encyclopedia of Type Strains, Phase III (KMG-III): the genomes of soil and plant-associated and newly described type strains.</title>
        <authorList>
            <person name="Whitman W."/>
        </authorList>
    </citation>
    <scope>NUCLEOTIDE SEQUENCE [LARGE SCALE GENOMIC DNA]</scope>
    <source>
        <strain evidence="8 9">CECT 8088</strain>
    </source>
</reference>
<keyword evidence="3" id="KW-0067">ATP-binding</keyword>
<comment type="caution">
    <text evidence="8">The sequence shown here is derived from an EMBL/GenBank/DDBJ whole genome shotgun (WGS) entry which is preliminary data.</text>
</comment>
<dbReference type="Proteomes" id="UP000557688">
    <property type="component" value="Unassembled WGS sequence"/>
</dbReference>
<dbReference type="GO" id="GO:0005737">
    <property type="term" value="C:cytoplasm"/>
    <property type="evidence" value="ECO:0007669"/>
    <property type="project" value="TreeGrafter"/>
</dbReference>
<sequence length="212" mass="21935">MLAYVQTRGRGSRGRSWFDAPGNLALSVLLRREIVPTLWPFAAACATYDALVAHGARELHLKWPNDLLDASGGKVAGILVESGRSASGGFVVIGIGANLAAAPLIAPGRTRPGGLGLVDGVDAVAETLLARLAHWTEIAEDKAFAAIRAAWLERAHALGTPLVVNARDGAARHGRFAGIDAEGALLLDTPGGIERIATGDVLELSGAAVAQR</sequence>
<evidence type="ECO:0000256" key="5">
    <source>
        <dbReference type="ARBA" id="ARBA00024227"/>
    </source>
</evidence>
<evidence type="ECO:0000313" key="9">
    <source>
        <dbReference type="Proteomes" id="UP000557688"/>
    </source>
</evidence>
<keyword evidence="9" id="KW-1185">Reference proteome</keyword>
<dbReference type="AlphaFoldDB" id="A0A839UUF6"/>
<keyword evidence="2" id="KW-0547">Nucleotide-binding</keyword>
<dbReference type="Gene3D" id="2.30.30.100">
    <property type="match status" value="1"/>
</dbReference>
<evidence type="ECO:0000313" key="8">
    <source>
        <dbReference type="EMBL" id="MBB3173406.1"/>
    </source>
</evidence>
<dbReference type="EC" id="6.3.4.15" evidence="5"/>
<evidence type="ECO:0000256" key="4">
    <source>
        <dbReference type="ARBA" id="ARBA00023267"/>
    </source>
</evidence>
<dbReference type="GO" id="GO:0004077">
    <property type="term" value="F:biotin--[biotin carboxyl-carrier protein] ligase activity"/>
    <property type="evidence" value="ECO:0007669"/>
    <property type="project" value="UniProtKB-EC"/>
</dbReference>
<evidence type="ECO:0000259" key="7">
    <source>
        <dbReference type="PROSITE" id="PS51733"/>
    </source>
</evidence>
<dbReference type="PANTHER" id="PTHR12835">
    <property type="entry name" value="BIOTIN PROTEIN LIGASE"/>
    <property type="match status" value="1"/>
</dbReference>
<dbReference type="Gene3D" id="3.30.930.10">
    <property type="entry name" value="Bira Bifunctional Protein, Domain 2"/>
    <property type="match status" value="1"/>
</dbReference>
<accession>A0A839UUF6</accession>
<evidence type="ECO:0000256" key="1">
    <source>
        <dbReference type="ARBA" id="ARBA00022598"/>
    </source>
</evidence>
<dbReference type="InterPro" id="IPR003142">
    <property type="entry name" value="BPL_C"/>
</dbReference>
<name>A0A839UUF6_9PROT</name>
<dbReference type="InterPro" id="IPR045864">
    <property type="entry name" value="aa-tRNA-synth_II/BPL/LPL"/>
</dbReference>
<proteinExistence type="predicted"/>
<dbReference type="InterPro" id="IPR004143">
    <property type="entry name" value="BPL_LPL_catalytic"/>
</dbReference>
<gene>
    <name evidence="8" type="ORF">FHR90_001229</name>
</gene>
<dbReference type="SUPFAM" id="SSF55681">
    <property type="entry name" value="Class II aaRS and biotin synthetases"/>
    <property type="match status" value="1"/>
</dbReference>
<evidence type="ECO:0000256" key="2">
    <source>
        <dbReference type="ARBA" id="ARBA00022741"/>
    </source>
</evidence>
<dbReference type="InterPro" id="IPR008988">
    <property type="entry name" value="Transcriptional_repressor_C"/>
</dbReference>
<feature type="domain" description="BPL/LPL catalytic" evidence="7">
    <location>
        <begin position="1"/>
        <end position="144"/>
    </location>
</feature>
<comment type="catalytic activity">
    <reaction evidence="6">
        <text>biotin + L-lysyl-[protein] + ATP = N(6)-biotinyl-L-lysyl-[protein] + AMP + diphosphate + H(+)</text>
        <dbReference type="Rhea" id="RHEA:11756"/>
        <dbReference type="Rhea" id="RHEA-COMP:9752"/>
        <dbReference type="Rhea" id="RHEA-COMP:10505"/>
        <dbReference type="ChEBI" id="CHEBI:15378"/>
        <dbReference type="ChEBI" id="CHEBI:29969"/>
        <dbReference type="ChEBI" id="CHEBI:30616"/>
        <dbReference type="ChEBI" id="CHEBI:33019"/>
        <dbReference type="ChEBI" id="CHEBI:57586"/>
        <dbReference type="ChEBI" id="CHEBI:83144"/>
        <dbReference type="ChEBI" id="CHEBI:456215"/>
        <dbReference type="EC" id="6.3.4.15"/>
    </reaction>
</comment>
<dbReference type="Pfam" id="PF03099">
    <property type="entry name" value="BPL_LplA_LipB"/>
    <property type="match status" value="1"/>
</dbReference>
<dbReference type="GO" id="GO:0005524">
    <property type="term" value="F:ATP binding"/>
    <property type="evidence" value="ECO:0007669"/>
    <property type="project" value="UniProtKB-KW"/>
</dbReference>
<protein>
    <recommendedName>
        <fullName evidence="5">biotin--[biotin carboxyl-carrier protein] ligase</fullName>
        <ecNumber evidence="5">6.3.4.15</ecNumber>
    </recommendedName>
</protein>
<dbReference type="EMBL" id="JACHXV010000004">
    <property type="protein sequence ID" value="MBB3173406.1"/>
    <property type="molecule type" value="Genomic_DNA"/>
</dbReference>